<reference evidence="1 2" key="1">
    <citation type="submission" date="2018-07" db="EMBL/GenBank/DDBJ databases">
        <title>A high quality draft genome assembly of the barn swallow (H. rustica rustica).</title>
        <authorList>
            <person name="Formenti G."/>
            <person name="Chiara M."/>
            <person name="Poveda L."/>
            <person name="Francoijs K.-J."/>
            <person name="Bonisoli-Alquati A."/>
            <person name="Canova L."/>
            <person name="Gianfranceschi L."/>
            <person name="Horner D.S."/>
            <person name="Saino N."/>
        </authorList>
    </citation>
    <scope>NUCLEOTIDE SEQUENCE [LARGE SCALE GENOMIC DNA]</scope>
    <source>
        <strain evidence="1">Chelidonia</strain>
        <tissue evidence="1">Blood</tissue>
    </source>
</reference>
<name>A0A3M0KFZ6_HIRRU</name>
<protein>
    <recommendedName>
        <fullName evidence="3">Reverse transcriptase domain-containing protein</fullName>
    </recommendedName>
</protein>
<sequence>MDSGTECGFSKFVDDTKLCGAIDTLKGRDAVQGDLDRLERWSHVKLMKINKAKCKVLTLGRCNPKHRPFMEKQIEMLRHMAGTKAVLAGRNAAKSTVYTASSVEVAASWGLEQSLSPLSHTVPAPDVHLPTGH</sequence>
<organism evidence="1 2">
    <name type="scientific">Hirundo rustica rustica</name>
    <dbReference type="NCBI Taxonomy" id="333673"/>
    <lineage>
        <taxon>Eukaryota</taxon>
        <taxon>Metazoa</taxon>
        <taxon>Chordata</taxon>
        <taxon>Craniata</taxon>
        <taxon>Vertebrata</taxon>
        <taxon>Euteleostomi</taxon>
        <taxon>Archelosauria</taxon>
        <taxon>Archosauria</taxon>
        <taxon>Dinosauria</taxon>
        <taxon>Saurischia</taxon>
        <taxon>Theropoda</taxon>
        <taxon>Coelurosauria</taxon>
        <taxon>Aves</taxon>
        <taxon>Neognathae</taxon>
        <taxon>Neoaves</taxon>
        <taxon>Telluraves</taxon>
        <taxon>Australaves</taxon>
        <taxon>Passeriformes</taxon>
        <taxon>Sylvioidea</taxon>
        <taxon>Hirundinidae</taxon>
        <taxon>Hirundo</taxon>
    </lineage>
</organism>
<gene>
    <name evidence="1" type="ORF">DUI87_12933</name>
</gene>
<dbReference type="STRING" id="333673.A0A3M0KFZ6"/>
<evidence type="ECO:0000313" key="1">
    <source>
        <dbReference type="EMBL" id="RMC10134.1"/>
    </source>
</evidence>
<comment type="caution">
    <text evidence="1">The sequence shown here is derived from an EMBL/GenBank/DDBJ whole genome shotgun (WGS) entry which is preliminary data.</text>
</comment>
<dbReference type="EMBL" id="QRBI01000112">
    <property type="protein sequence ID" value="RMC10134.1"/>
    <property type="molecule type" value="Genomic_DNA"/>
</dbReference>
<evidence type="ECO:0000313" key="2">
    <source>
        <dbReference type="Proteomes" id="UP000269221"/>
    </source>
</evidence>
<keyword evidence="2" id="KW-1185">Reference proteome</keyword>
<dbReference type="AlphaFoldDB" id="A0A3M0KFZ6"/>
<accession>A0A3M0KFZ6</accession>
<proteinExistence type="predicted"/>
<dbReference type="OrthoDB" id="10432518at2759"/>
<dbReference type="Proteomes" id="UP000269221">
    <property type="component" value="Unassembled WGS sequence"/>
</dbReference>
<evidence type="ECO:0008006" key="3">
    <source>
        <dbReference type="Google" id="ProtNLM"/>
    </source>
</evidence>